<dbReference type="PANTHER" id="PTHR31809">
    <property type="entry name" value="BUD13 HOMOLOG"/>
    <property type="match status" value="1"/>
</dbReference>
<reference evidence="4" key="1">
    <citation type="submission" date="2016-03" db="EMBL/GenBank/DDBJ databases">
        <authorList>
            <person name="Guldener U."/>
        </authorList>
    </citation>
    <scope>NUCLEOTIDE SEQUENCE [LARGE SCALE GENOMIC DNA]</scope>
    <source>
        <strain evidence="4">04CH-RAC-A.6.1</strain>
    </source>
</reference>
<organism evidence="3 4">
    <name type="scientific">Rhynchosporium agropyri</name>
    <dbReference type="NCBI Taxonomy" id="914238"/>
    <lineage>
        <taxon>Eukaryota</taxon>
        <taxon>Fungi</taxon>
        <taxon>Dikarya</taxon>
        <taxon>Ascomycota</taxon>
        <taxon>Pezizomycotina</taxon>
        <taxon>Leotiomycetes</taxon>
        <taxon>Helotiales</taxon>
        <taxon>Ploettnerulaceae</taxon>
        <taxon>Rhynchosporium</taxon>
    </lineage>
</organism>
<keyword evidence="4" id="KW-1185">Reference proteome</keyword>
<dbReference type="GO" id="GO:0003723">
    <property type="term" value="F:RNA binding"/>
    <property type="evidence" value="ECO:0007669"/>
    <property type="project" value="TreeGrafter"/>
</dbReference>
<gene>
    <name evidence="3" type="ORF">RAG0_05977</name>
</gene>
<dbReference type="GO" id="GO:0005684">
    <property type="term" value="C:U2-type spliceosomal complex"/>
    <property type="evidence" value="ECO:0007669"/>
    <property type="project" value="EnsemblFungi"/>
</dbReference>
<dbReference type="Proteomes" id="UP000178912">
    <property type="component" value="Unassembled WGS sequence"/>
</dbReference>
<comment type="similarity">
    <text evidence="1">Belongs to the CWC26 family.</text>
</comment>
<sequence>MSLSSYLASKYLTADTSSTTSSGKKRKRKTPKENNGLIIADDDALGWTASATTNGEDDTPLTISSGSAEFRKAKKNAWKTVGAPALQPRDADSEAADRIVAEAAKENSAAMHDDEGPVIENGGEDDGVIKMGDGTHAGLQSAKAVAAQFEKRKREEAKAWEREQAALGLGAGKGGKRKEEETVYRDATGRRIDISMRRQEARREADAKAAKEREELEAQKGDVQRAAKEKRREDLDEARFLTVARGVDDIEMNEGLKEVERWNDPAAQFLSKKPGGVGKSGKWRKQVYTGAAAPNRYGIRPGYKWDGVDRGNGWEGERFKAQNRTARNKELDYAWQEDT</sequence>
<evidence type="ECO:0000256" key="2">
    <source>
        <dbReference type="SAM" id="MobiDB-lite"/>
    </source>
</evidence>
<dbReference type="Pfam" id="PF09736">
    <property type="entry name" value="Bud13"/>
    <property type="match status" value="1"/>
</dbReference>
<dbReference type="InterPro" id="IPR018609">
    <property type="entry name" value="Bud13"/>
</dbReference>
<feature type="region of interest" description="Disordered" evidence="2">
    <location>
        <begin position="105"/>
        <end position="157"/>
    </location>
</feature>
<proteinExistence type="inferred from homology"/>
<accession>A0A1E1KFD8</accession>
<dbReference type="PANTHER" id="PTHR31809:SF0">
    <property type="entry name" value="BUD13 HOMOLOG"/>
    <property type="match status" value="1"/>
</dbReference>
<dbReference type="GO" id="GO:0000974">
    <property type="term" value="C:Prp19 complex"/>
    <property type="evidence" value="ECO:0007669"/>
    <property type="project" value="EnsemblFungi"/>
</dbReference>
<dbReference type="AlphaFoldDB" id="A0A1E1KFD8"/>
<feature type="region of interest" description="Disordered" evidence="2">
    <location>
        <begin position="14"/>
        <end position="39"/>
    </location>
</feature>
<feature type="compositionally biased region" description="Basic and acidic residues" evidence="2">
    <location>
        <begin position="105"/>
        <end position="115"/>
    </location>
</feature>
<name>A0A1E1KFD8_9HELO</name>
<dbReference type="EMBL" id="FJUX01000028">
    <property type="protein sequence ID" value="CZS96786.1"/>
    <property type="molecule type" value="Genomic_DNA"/>
</dbReference>
<dbReference type="GO" id="GO:0070274">
    <property type="term" value="C:RES complex"/>
    <property type="evidence" value="ECO:0007669"/>
    <property type="project" value="TreeGrafter"/>
</dbReference>
<dbReference type="InterPro" id="IPR051112">
    <property type="entry name" value="CWC26_splicing_factor"/>
</dbReference>
<dbReference type="OrthoDB" id="6022at2759"/>
<protein>
    <submittedName>
        <fullName evidence="3">Probable pre-mRNA-splicing factor cwc26</fullName>
    </submittedName>
</protein>
<evidence type="ECO:0000313" key="3">
    <source>
        <dbReference type="EMBL" id="CZS96786.1"/>
    </source>
</evidence>
<dbReference type="GO" id="GO:0000398">
    <property type="term" value="P:mRNA splicing, via spliceosome"/>
    <property type="evidence" value="ECO:0007669"/>
    <property type="project" value="TreeGrafter"/>
</dbReference>
<evidence type="ECO:0000313" key="4">
    <source>
        <dbReference type="Proteomes" id="UP000178912"/>
    </source>
</evidence>
<feature type="region of interest" description="Disordered" evidence="2">
    <location>
        <begin position="195"/>
        <end position="231"/>
    </location>
</feature>
<evidence type="ECO:0000256" key="1">
    <source>
        <dbReference type="ARBA" id="ARBA00011069"/>
    </source>
</evidence>